<dbReference type="Pfam" id="PF00400">
    <property type="entry name" value="WD40"/>
    <property type="match status" value="1"/>
</dbReference>
<reference evidence="5 6" key="1">
    <citation type="journal article" date="2018" name="New Phytol.">
        <title>Phylogenomics of Endogonaceae and evolution of mycorrhizas within Mucoromycota.</title>
        <authorList>
            <person name="Chang Y."/>
            <person name="Desiro A."/>
            <person name="Na H."/>
            <person name="Sandor L."/>
            <person name="Lipzen A."/>
            <person name="Clum A."/>
            <person name="Barry K."/>
            <person name="Grigoriev I.V."/>
            <person name="Martin F.M."/>
            <person name="Stajich J.E."/>
            <person name="Smith M.E."/>
            <person name="Bonito G."/>
            <person name="Spatafora J.W."/>
        </authorList>
    </citation>
    <scope>NUCLEOTIDE SEQUENCE [LARGE SCALE GENOMIC DNA]</scope>
    <source>
        <strain evidence="5 6">GMNB39</strain>
    </source>
</reference>
<accession>A0A433D1E7</accession>
<dbReference type="AlphaFoldDB" id="A0A433D1E7"/>
<evidence type="ECO:0000256" key="3">
    <source>
        <dbReference type="PROSITE-ProRule" id="PRU00221"/>
    </source>
</evidence>
<dbReference type="SUPFAM" id="SSF50978">
    <property type="entry name" value="WD40 repeat-like"/>
    <property type="match status" value="1"/>
</dbReference>
<protein>
    <submittedName>
        <fullName evidence="5">Uncharacterized protein</fullName>
    </submittedName>
</protein>
<dbReference type="InterPro" id="IPR015943">
    <property type="entry name" value="WD40/YVTN_repeat-like_dom_sf"/>
</dbReference>
<dbReference type="GO" id="GO:0035861">
    <property type="term" value="C:site of double-strand break"/>
    <property type="evidence" value="ECO:0007669"/>
    <property type="project" value="TreeGrafter"/>
</dbReference>
<comment type="caution">
    <text evidence="5">The sequence shown here is derived from an EMBL/GenBank/DDBJ whole genome shotgun (WGS) entry which is preliminary data.</text>
</comment>
<feature type="region of interest" description="Disordered" evidence="4">
    <location>
        <begin position="1"/>
        <end position="141"/>
    </location>
</feature>
<dbReference type="InterPro" id="IPR036322">
    <property type="entry name" value="WD40_repeat_dom_sf"/>
</dbReference>
<keyword evidence="2" id="KW-0677">Repeat</keyword>
<feature type="compositionally biased region" description="Basic and acidic residues" evidence="4">
    <location>
        <begin position="52"/>
        <end position="71"/>
    </location>
</feature>
<feature type="repeat" description="WD" evidence="3">
    <location>
        <begin position="146"/>
        <end position="178"/>
    </location>
</feature>
<dbReference type="Proteomes" id="UP000268093">
    <property type="component" value="Unassembled WGS sequence"/>
</dbReference>
<evidence type="ECO:0000256" key="4">
    <source>
        <dbReference type="SAM" id="MobiDB-lite"/>
    </source>
</evidence>
<dbReference type="Gene3D" id="2.130.10.10">
    <property type="entry name" value="YVTN repeat-like/Quinoprotein amine dehydrogenase"/>
    <property type="match status" value="1"/>
</dbReference>
<name>A0A433D1E7_9FUNG</name>
<gene>
    <name evidence="5" type="ORF">BC936DRAFT_149168</name>
</gene>
<dbReference type="PROSITE" id="PS50082">
    <property type="entry name" value="WD_REPEATS_2"/>
    <property type="match status" value="1"/>
</dbReference>
<dbReference type="PANTHER" id="PTHR16017">
    <property type="entry name" value="GASTRULATION DEFECTIVE PROTEIN 1-RELATED"/>
    <property type="match status" value="1"/>
</dbReference>
<evidence type="ECO:0000313" key="6">
    <source>
        <dbReference type="Proteomes" id="UP000268093"/>
    </source>
</evidence>
<keyword evidence="1 3" id="KW-0853">WD repeat</keyword>
<feature type="compositionally biased region" description="Acidic residues" evidence="4">
    <location>
        <begin position="102"/>
        <end position="133"/>
    </location>
</feature>
<keyword evidence="6" id="KW-1185">Reference proteome</keyword>
<sequence length="202" mass="22111">MSFNDELSKLLPTSFDKKGASSAPKKPQQTSSSGGDMDWDSFRSMMPATFGKQEEKKDLKAHFAKTKRTEENAEDEAGVGSQSSGNIKRLKQNDGEPAPSEAQEDHDDDDDDDDDDNDDNDQNAEGSESENVDQADSLPISHEIKLLDHHKTVSALALDPSGARLVSGSYDYDVKFWDFAGMDASLRPFRSIEPMPGHQVGG</sequence>
<dbReference type="PROSITE" id="PS50294">
    <property type="entry name" value="WD_REPEATS_REGION"/>
    <property type="match status" value="1"/>
</dbReference>
<dbReference type="EMBL" id="RBNI01008546">
    <property type="protein sequence ID" value="RUP44654.1"/>
    <property type="molecule type" value="Genomic_DNA"/>
</dbReference>
<organism evidence="5 6">
    <name type="scientific">Jimgerdemannia flammicorona</name>
    <dbReference type="NCBI Taxonomy" id="994334"/>
    <lineage>
        <taxon>Eukaryota</taxon>
        <taxon>Fungi</taxon>
        <taxon>Fungi incertae sedis</taxon>
        <taxon>Mucoromycota</taxon>
        <taxon>Mucoromycotina</taxon>
        <taxon>Endogonomycetes</taxon>
        <taxon>Endogonales</taxon>
        <taxon>Endogonaceae</taxon>
        <taxon>Jimgerdemannia</taxon>
    </lineage>
</organism>
<evidence type="ECO:0000313" key="5">
    <source>
        <dbReference type="EMBL" id="RUP44654.1"/>
    </source>
</evidence>
<evidence type="ECO:0000256" key="1">
    <source>
        <dbReference type="ARBA" id="ARBA00022574"/>
    </source>
</evidence>
<evidence type="ECO:0000256" key="2">
    <source>
        <dbReference type="ARBA" id="ARBA00022737"/>
    </source>
</evidence>
<dbReference type="SMART" id="SM00320">
    <property type="entry name" value="WD40"/>
    <property type="match status" value="1"/>
</dbReference>
<dbReference type="GO" id="GO:0005634">
    <property type="term" value="C:nucleus"/>
    <property type="evidence" value="ECO:0007669"/>
    <property type="project" value="TreeGrafter"/>
</dbReference>
<proteinExistence type="predicted"/>
<dbReference type="OrthoDB" id="10264376at2759"/>
<dbReference type="InterPro" id="IPR001680">
    <property type="entry name" value="WD40_rpt"/>
</dbReference>
<dbReference type="InterPro" id="IPR051858">
    <property type="entry name" value="WD_repeat_GAD-1"/>
</dbReference>
<dbReference type="PANTHER" id="PTHR16017:SF0">
    <property type="entry name" value="WD REPEAT-CONTAINING PROTEIN 70"/>
    <property type="match status" value="1"/>
</dbReference>